<name>A0A2N9IWJ1_FAGSY</name>
<feature type="compositionally biased region" description="Polar residues" evidence="1">
    <location>
        <begin position="48"/>
        <end position="65"/>
    </location>
</feature>
<dbReference type="EMBL" id="OIVN01006230">
    <property type="protein sequence ID" value="SPD28411.1"/>
    <property type="molecule type" value="Genomic_DNA"/>
</dbReference>
<sequence length="156" mass="17124">MEIPNPKPHLHSHPSPPLHQQQQSPPPPLQALPRRGEATAESRRYETPNLSRENTTQLGSGQSGEAFQRLGSGSGSVEAWTRELDDEDELVKRAQEPTELIGQIQAPGWHSLHGAGPTHVDLVAQAGPSDLVAQDRSRSSLKDALRFDFEMIKLGF</sequence>
<organism evidence="2">
    <name type="scientific">Fagus sylvatica</name>
    <name type="common">Beechnut</name>
    <dbReference type="NCBI Taxonomy" id="28930"/>
    <lineage>
        <taxon>Eukaryota</taxon>
        <taxon>Viridiplantae</taxon>
        <taxon>Streptophyta</taxon>
        <taxon>Embryophyta</taxon>
        <taxon>Tracheophyta</taxon>
        <taxon>Spermatophyta</taxon>
        <taxon>Magnoliopsida</taxon>
        <taxon>eudicotyledons</taxon>
        <taxon>Gunneridae</taxon>
        <taxon>Pentapetalae</taxon>
        <taxon>rosids</taxon>
        <taxon>fabids</taxon>
        <taxon>Fagales</taxon>
        <taxon>Fagaceae</taxon>
        <taxon>Fagus</taxon>
    </lineage>
</organism>
<gene>
    <name evidence="2" type="ORF">FSB_LOCUS56293</name>
</gene>
<dbReference type="AlphaFoldDB" id="A0A2N9IWJ1"/>
<protein>
    <submittedName>
        <fullName evidence="2">Uncharacterized protein</fullName>
    </submittedName>
</protein>
<accession>A0A2N9IWJ1</accession>
<reference evidence="2" key="1">
    <citation type="submission" date="2018-02" db="EMBL/GenBank/DDBJ databases">
        <authorList>
            <person name="Cohen D.B."/>
            <person name="Kent A.D."/>
        </authorList>
    </citation>
    <scope>NUCLEOTIDE SEQUENCE</scope>
</reference>
<evidence type="ECO:0000256" key="1">
    <source>
        <dbReference type="SAM" id="MobiDB-lite"/>
    </source>
</evidence>
<feature type="region of interest" description="Disordered" evidence="1">
    <location>
        <begin position="1"/>
        <end position="78"/>
    </location>
</feature>
<proteinExistence type="predicted"/>
<evidence type="ECO:0000313" key="2">
    <source>
        <dbReference type="EMBL" id="SPD28411.1"/>
    </source>
</evidence>
<feature type="compositionally biased region" description="Basic and acidic residues" evidence="1">
    <location>
        <begin position="34"/>
        <end position="46"/>
    </location>
</feature>